<proteinExistence type="predicted"/>
<reference evidence="1 2" key="1">
    <citation type="submission" date="2014-03" db="EMBL/GenBank/DDBJ databases">
        <title>Draft genome of the hookworm Oesophagostomum dentatum.</title>
        <authorList>
            <person name="Mitreva M."/>
        </authorList>
    </citation>
    <scope>NUCLEOTIDE SEQUENCE [LARGE SCALE GENOMIC DNA]</scope>
    <source>
        <strain evidence="1 2">OD-Hann</strain>
    </source>
</reference>
<dbReference type="Proteomes" id="UP000053660">
    <property type="component" value="Unassembled WGS sequence"/>
</dbReference>
<gene>
    <name evidence="1" type="ORF">OESDEN_15150</name>
</gene>
<keyword evidence="2" id="KW-1185">Reference proteome</keyword>
<evidence type="ECO:0000313" key="1">
    <source>
        <dbReference type="EMBL" id="KHJ85129.1"/>
    </source>
</evidence>
<accession>A0A0B1SJR9</accession>
<dbReference type="AlphaFoldDB" id="A0A0B1SJR9"/>
<evidence type="ECO:0000313" key="2">
    <source>
        <dbReference type="Proteomes" id="UP000053660"/>
    </source>
</evidence>
<dbReference type="EMBL" id="KN565216">
    <property type="protein sequence ID" value="KHJ85129.1"/>
    <property type="molecule type" value="Genomic_DNA"/>
</dbReference>
<sequence>MSLAAEMDSGLGMPRQVPANLSLVVSPLSLLCALSTVSKQILSESTQQLEKCLGEARRLSATEQRLAEDVVGTQIPGTMYTARLDSVALAFLTHRKRLFDTKTRVEHYEYHEPRVFNITEVVRRALLAWNDKGLQFLGGFGCAVCGPYKIPHSQWYHHQIACAFF</sequence>
<protein>
    <submittedName>
        <fullName evidence="1">Uncharacterized protein</fullName>
    </submittedName>
</protein>
<name>A0A0B1SJR9_OESDE</name>
<organism evidence="1 2">
    <name type="scientific">Oesophagostomum dentatum</name>
    <name type="common">Nodular worm</name>
    <dbReference type="NCBI Taxonomy" id="61180"/>
    <lineage>
        <taxon>Eukaryota</taxon>
        <taxon>Metazoa</taxon>
        <taxon>Ecdysozoa</taxon>
        <taxon>Nematoda</taxon>
        <taxon>Chromadorea</taxon>
        <taxon>Rhabditida</taxon>
        <taxon>Rhabditina</taxon>
        <taxon>Rhabditomorpha</taxon>
        <taxon>Strongyloidea</taxon>
        <taxon>Strongylidae</taxon>
        <taxon>Oesophagostomum</taxon>
    </lineage>
</organism>